<feature type="compositionally biased region" description="Polar residues" evidence="1">
    <location>
        <begin position="62"/>
        <end position="77"/>
    </location>
</feature>
<evidence type="ECO:0000313" key="2">
    <source>
        <dbReference type="EMBL" id="EFX83397.1"/>
    </source>
</evidence>
<dbReference type="EMBL" id="GL732537">
    <property type="protein sequence ID" value="EFX83397.1"/>
    <property type="molecule type" value="Genomic_DNA"/>
</dbReference>
<gene>
    <name evidence="2" type="ORF">DAPPUDRAFT_240260</name>
</gene>
<feature type="region of interest" description="Disordered" evidence="1">
    <location>
        <begin position="57"/>
        <end position="77"/>
    </location>
</feature>
<dbReference type="HOGENOM" id="CLU_2640604_0_0_1"/>
<evidence type="ECO:0000313" key="3">
    <source>
        <dbReference type="Proteomes" id="UP000000305"/>
    </source>
</evidence>
<evidence type="ECO:0000256" key="1">
    <source>
        <dbReference type="SAM" id="MobiDB-lite"/>
    </source>
</evidence>
<dbReference type="Proteomes" id="UP000000305">
    <property type="component" value="Unassembled WGS sequence"/>
</dbReference>
<dbReference type="AlphaFoldDB" id="E9GB96"/>
<organism evidence="2 3">
    <name type="scientific">Daphnia pulex</name>
    <name type="common">Water flea</name>
    <dbReference type="NCBI Taxonomy" id="6669"/>
    <lineage>
        <taxon>Eukaryota</taxon>
        <taxon>Metazoa</taxon>
        <taxon>Ecdysozoa</taxon>
        <taxon>Arthropoda</taxon>
        <taxon>Crustacea</taxon>
        <taxon>Branchiopoda</taxon>
        <taxon>Diplostraca</taxon>
        <taxon>Cladocera</taxon>
        <taxon>Anomopoda</taxon>
        <taxon>Daphniidae</taxon>
        <taxon>Daphnia</taxon>
    </lineage>
</organism>
<dbReference type="KEGG" id="dpx:DAPPUDRAFT_240260"/>
<dbReference type="InParanoid" id="E9GB96"/>
<proteinExistence type="predicted"/>
<reference evidence="2 3" key="1">
    <citation type="journal article" date="2011" name="Science">
        <title>The ecoresponsive genome of Daphnia pulex.</title>
        <authorList>
            <person name="Colbourne J.K."/>
            <person name="Pfrender M.E."/>
            <person name="Gilbert D."/>
            <person name="Thomas W.K."/>
            <person name="Tucker A."/>
            <person name="Oakley T.H."/>
            <person name="Tokishita S."/>
            <person name="Aerts A."/>
            <person name="Arnold G.J."/>
            <person name="Basu M.K."/>
            <person name="Bauer D.J."/>
            <person name="Caceres C.E."/>
            <person name="Carmel L."/>
            <person name="Casola C."/>
            <person name="Choi J.H."/>
            <person name="Detter J.C."/>
            <person name="Dong Q."/>
            <person name="Dusheyko S."/>
            <person name="Eads B.D."/>
            <person name="Frohlich T."/>
            <person name="Geiler-Samerotte K.A."/>
            <person name="Gerlach D."/>
            <person name="Hatcher P."/>
            <person name="Jogdeo S."/>
            <person name="Krijgsveld J."/>
            <person name="Kriventseva E.V."/>
            <person name="Kultz D."/>
            <person name="Laforsch C."/>
            <person name="Lindquist E."/>
            <person name="Lopez J."/>
            <person name="Manak J.R."/>
            <person name="Muller J."/>
            <person name="Pangilinan J."/>
            <person name="Patwardhan R.P."/>
            <person name="Pitluck S."/>
            <person name="Pritham E.J."/>
            <person name="Rechtsteiner A."/>
            <person name="Rho M."/>
            <person name="Rogozin I.B."/>
            <person name="Sakarya O."/>
            <person name="Salamov A."/>
            <person name="Schaack S."/>
            <person name="Shapiro H."/>
            <person name="Shiga Y."/>
            <person name="Skalitzky C."/>
            <person name="Smith Z."/>
            <person name="Souvorov A."/>
            <person name="Sung W."/>
            <person name="Tang Z."/>
            <person name="Tsuchiya D."/>
            <person name="Tu H."/>
            <person name="Vos H."/>
            <person name="Wang M."/>
            <person name="Wolf Y.I."/>
            <person name="Yamagata H."/>
            <person name="Yamada T."/>
            <person name="Ye Y."/>
            <person name="Shaw J.R."/>
            <person name="Andrews J."/>
            <person name="Crease T.J."/>
            <person name="Tang H."/>
            <person name="Lucas S.M."/>
            <person name="Robertson H.M."/>
            <person name="Bork P."/>
            <person name="Koonin E.V."/>
            <person name="Zdobnov E.M."/>
            <person name="Grigoriev I.V."/>
            <person name="Lynch M."/>
            <person name="Boore J.L."/>
        </authorList>
    </citation>
    <scope>NUCLEOTIDE SEQUENCE [LARGE SCALE GENOMIC DNA]</scope>
</reference>
<keyword evidence="3" id="KW-1185">Reference proteome</keyword>
<protein>
    <submittedName>
        <fullName evidence="2">Uncharacterized protein</fullName>
    </submittedName>
</protein>
<accession>E9GB96</accession>
<sequence length="77" mass="9517">MATFPLFSRRSQWRRRHQRRLHSLAFEKRENLLLLLRLHRYTLKGYKDDGNRFRRMIRPETRTSSLPPLSTQQQPLR</sequence>
<name>E9GB96_DAPPU</name>